<dbReference type="EMBL" id="CADCXV010000753">
    <property type="protein sequence ID" value="CAB0034739.1"/>
    <property type="molecule type" value="Genomic_DNA"/>
</dbReference>
<gene>
    <name evidence="1" type="ORF">TBRA_LOCUS6637</name>
</gene>
<accession>A0A6H5IG84</accession>
<dbReference type="OrthoDB" id="5945798at2759"/>
<keyword evidence="2" id="KW-1185">Reference proteome</keyword>
<sequence length="182" mass="20999">MKFRNFADYLAKSFSKDGVYRSDRYRACYSLLSHSDRRRDRHERVQLSLSSALILYYLLKLTPIFGGSGSTRQGDEDIVAELYDSREALFVGRLIVQHYMQLQVNGALVRRLFSTYYIIGFNEYRDFEYFPIGGMLGPVVSLLNHSCNPNVARCSFIKGNRVYQAVYALNAIDEGVEKYFHG</sequence>
<reference evidence="1 2" key="1">
    <citation type="submission" date="2020-02" db="EMBL/GenBank/DDBJ databases">
        <authorList>
            <person name="Ferguson B K."/>
        </authorList>
    </citation>
    <scope>NUCLEOTIDE SEQUENCE [LARGE SCALE GENOMIC DNA]</scope>
</reference>
<dbReference type="AlphaFoldDB" id="A0A6H5IG84"/>
<dbReference type="SUPFAM" id="SSF82199">
    <property type="entry name" value="SET domain"/>
    <property type="match status" value="1"/>
</dbReference>
<evidence type="ECO:0000313" key="2">
    <source>
        <dbReference type="Proteomes" id="UP000479190"/>
    </source>
</evidence>
<dbReference type="InterPro" id="IPR046341">
    <property type="entry name" value="SET_dom_sf"/>
</dbReference>
<dbReference type="Proteomes" id="UP000479190">
    <property type="component" value="Unassembled WGS sequence"/>
</dbReference>
<organism evidence="1 2">
    <name type="scientific">Trichogramma brassicae</name>
    <dbReference type="NCBI Taxonomy" id="86971"/>
    <lineage>
        <taxon>Eukaryota</taxon>
        <taxon>Metazoa</taxon>
        <taxon>Ecdysozoa</taxon>
        <taxon>Arthropoda</taxon>
        <taxon>Hexapoda</taxon>
        <taxon>Insecta</taxon>
        <taxon>Pterygota</taxon>
        <taxon>Neoptera</taxon>
        <taxon>Endopterygota</taxon>
        <taxon>Hymenoptera</taxon>
        <taxon>Apocrita</taxon>
        <taxon>Proctotrupomorpha</taxon>
        <taxon>Chalcidoidea</taxon>
        <taxon>Trichogrammatidae</taxon>
        <taxon>Trichogramma</taxon>
    </lineage>
</organism>
<evidence type="ECO:0000313" key="1">
    <source>
        <dbReference type="EMBL" id="CAB0034739.1"/>
    </source>
</evidence>
<dbReference type="Gene3D" id="2.170.270.10">
    <property type="entry name" value="SET domain"/>
    <property type="match status" value="1"/>
</dbReference>
<proteinExistence type="predicted"/>
<name>A0A6H5IG84_9HYME</name>
<protein>
    <submittedName>
        <fullName evidence="1">Uncharacterized protein</fullName>
    </submittedName>
</protein>